<gene>
    <name evidence="1" type="ORF">IC006_0190</name>
    <name evidence="2" type="ORF">IC007_0171</name>
</gene>
<sequence length="60" mass="6773">MAEYIKVFEGSAYSIVEDDKATLVMLEGKPIAGSCILHGNHDLYDMQCPYLEELMKKVFS</sequence>
<protein>
    <submittedName>
        <fullName evidence="2">Uncharacterized protein</fullName>
    </submittedName>
</protein>
<evidence type="ECO:0000313" key="4">
    <source>
        <dbReference type="Proteomes" id="UP000325030"/>
    </source>
</evidence>
<evidence type="ECO:0000313" key="1">
    <source>
        <dbReference type="EMBL" id="BBG22906.1"/>
    </source>
</evidence>
<organism evidence="2 4">
    <name type="scientific">Sulfuracidifex tepidarius</name>
    <dbReference type="NCBI Taxonomy" id="1294262"/>
    <lineage>
        <taxon>Archaea</taxon>
        <taxon>Thermoproteota</taxon>
        <taxon>Thermoprotei</taxon>
        <taxon>Sulfolobales</taxon>
        <taxon>Sulfolobaceae</taxon>
        <taxon>Sulfuracidifex</taxon>
    </lineage>
</organism>
<keyword evidence="3" id="KW-1185">Reference proteome</keyword>
<reference evidence="4" key="1">
    <citation type="submission" date="2018-09" db="EMBL/GenBank/DDBJ databases">
        <title>Complete Genome Sequencing of Sulfolobus sp. JCM 16834.</title>
        <authorList>
            <person name="Kato S."/>
            <person name="Itoh T."/>
            <person name="Ohkuma M."/>
        </authorList>
    </citation>
    <scope>NUCLEOTIDE SEQUENCE [LARGE SCALE GENOMIC DNA]</scope>
    <source>
        <strain evidence="4">IC-007</strain>
    </source>
</reference>
<dbReference type="OrthoDB" id="40770at2157"/>
<accession>A0A510DZI1</accession>
<dbReference type="GeneID" id="41716682"/>
<evidence type="ECO:0000313" key="3">
    <source>
        <dbReference type="Proteomes" id="UP000322983"/>
    </source>
</evidence>
<reference evidence="2 3" key="2">
    <citation type="journal article" date="2020" name="Int. J. Syst. Evol. Microbiol.">
        <title>Sulfuracidifex tepidarius gen. nov., sp. nov. and transfer of Sulfolobus metallicus Huber and Stetter 1992 to the genus Sulfuracidifex as Sulfuracidifex metallicus comb. nov.</title>
        <authorList>
            <person name="Itoh T."/>
            <person name="Miura T."/>
            <person name="Sakai H.D."/>
            <person name="Kato S."/>
            <person name="Ohkuma M."/>
            <person name="Takashina T."/>
        </authorList>
    </citation>
    <scope>NUCLEOTIDE SEQUENCE</scope>
    <source>
        <strain evidence="1 3">IC-006</strain>
        <strain evidence="2">IC-007</strain>
    </source>
</reference>
<proteinExistence type="predicted"/>
<dbReference type="AlphaFoldDB" id="A0A510DZI1"/>
<evidence type="ECO:0000313" key="2">
    <source>
        <dbReference type="EMBL" id="BBG25666.1"/>
    </source>
</evidence>
<dbReference type="Proteomes" id="UP000322983">
    <property type="component" value="Chromosome"/>
</dbReference>
<dbReference type="RefSeq" id="WP_149528214.1">
    <property type="nucleotide sequence ID" value="NZ_AP018929.1"/>
</dbReference>
<name>A0A510DZI1_9CREN</name>
<accession>A0A510DRV5</accession>
<dbReference type="EMBL" id="AP018929">
    <property type="protein sequence ID" value="BBG22906.1"/>
    <property type="molecule type" value="Genomic_DNA"/>
</dbReference>
<dbReference type="Proteomes" id="UP000325030">
    <property type="component" value="Chromosome"/>
</dbReference>
<dbReference type="EMBL" id="AP018930">
    <property type="protein sequence ID" value="BBG25666.1"/>
    <property type="molecule type" value="Genomic_DNA"/>
</dbReference>
<dbReference type="KEGG" id="step:IC006_0190"/>